<dbReference type="PANTHER" id="PTHR19328:SF13">
    <property type="entry name" value="HIPL1 PROTEIN"/>
    <property type="match status" value="1"/>
</dbReference>
<feature type="compositionally biased region" description="Low complexity" evidence="1">
    <location>
        <begin position="36"/>
        <end position="53"/>
    </location>
</feature>
<dbReference type="EMBL" id="QTTT01000001">
    <property type="protein sequence ID" value="REE98962.1"/>
    <property type="molecule type" value="Genomic_DNA"/>
</dbReference>
<dbReference type="Proteomes" id="UP000256661">
    <property type="component" value="Unassembled WGS sequence"/>
</dbReference>
<dbReference type="OrthoDB" id="9770043at2"/>
<dbReference type="Gene3D" id="2.120.10.30">
    <property type="entry name" value="TolB, C-terminal domain"/>
    <property type="match status" value="1"/>
</dbReference>
<dbReference type="SUPFAM" id="SSF50952">
    <property type="entry name" value="Soluble quinoprotein glucose dehydrogenase"/>
    <property type="match status" value="1"/>
</dbReference>
<gene>
    <name evidence="3" type="ORF">DFJ69_4460</name>
</gene>
<protein>
    <submittedName>
        <fullName evidence="3">Glucose/arabinose dehydrogenase</fullName>
    </submittedName>
</protein>
<feature type="domain" description="Glucose/Sorbosone dehydrogenase" evidence="2">
    <location>
        <begin position="61"/>
        <end position="356"/>
    </location>
</feature>
<evidence type="ECO:0000313" key="3">
    <source>
        <dbReference type="EMBL" id="REE98962.1"/>
    </source>
</evidence>
<sequence length="372" mass="39458">MNVRRIIAVGAGALALAGCASDPEGGGRTPPPLSSPPASGGSPVAPTGAVPGAPRDLATGLSVPWAIAFLPGGDALVTERDSARLLRVTARGRVTEVGRVPGVEPGGEGGLMGVAVSPSYDRDRYVYLYFTAADDNRVVRFRHDDRLTAPRPIVTGIPKGANHNGGRIAFGPDRLLYVATGEVYRTDLAQDRASLGGKILRVAPDGRAAPGNPFGSRIWSYGHRNVQGLTWDGKGRLFATEFGQDRFDEINLIERGRNYGWPEVEGIQPGNGDDRFTDPLLTWTTAEASPSGLAYASGSLWAAGLRGRRLWQVPVGPDGRVGRPVAHYDGRYGRLRAVVRAPDGSLWVTTSNKDGRGDPAEGDDRILVIPLS</sequence>
<evidence type="ECO:0000313" key="4">
    <source>
        <dbReference type="Proteomes" id="UP000256661"/>
    </source>
</evidence>
<dbReference type="InterPro" id="IPR011041">
    <property type="entry name" value="Quinoprot_gluc/sorb_DH_b-prop"/>
</dbReference>
<dbReference type="PANTHER" id="PTHR19328">
    <property type="entry name" value="HEDGEHOG-INTERACTING PROTEIN"/>
    <property type="match status" value="1"/>
</dbReference>
<feature type="region of interest" description="Disordered" evidence="1">
    <location>
        <begin position="21"/>
        <end position="53"/>
    </location>
</feature>
<dbReference type="Pfam" id="PF07995">
    <property type="entry name" value="GSDH"/>
    <property type="match status" value="1"/>
</dbReference>
<accession>A0A3D9SSP0</accession>
<proteinExistence type="predicted"/>
<reference evidence="3 4" key="1">
    <citation type="submission" date="2018-08" db="EMBL/GenBank/DDBJ databases">
        <title>Sequencing the genomes of 1000 actinobacteria strains.</title>
        <authorList>
            <person name="Klenk H.-P."/>
        </authorList>
    </citation>
    <scope>NUCLEOTIDE SEQUENCE [LARGE SCALE GENOMIC DNA]</scope>
    <source>
        <strain evidence="3 4">DSM 43927</strain>
    </source>
</reference>
<organism evidence="3 4">
    <name type="scientific">Thermomonospora umbrina</name>
    <dbReference type="NCBI Taxonomy" id="111806"/>
    <lineage>
        <taxon>Bacteria</taxon>
        <taxon>Bacillati</taxon>
        <taxon>Actinomycetota</taxon>
        <taxon>Actinomycetes</taxon>
        <taxon>Streptosporangiales</taxon>
        <taxon>Thermomonosporaceae</taxon>
        <taxon>Thermomonospora</taxon>
    </lineage>
</organism>
<dbReference type="InterPro" id="IPR012938">
    <property type="entry name" value="Glc/Sorbosone_DH"/>
</dbReference>
<evidence type="ECO:0000256" key="1">
    <source>
        <dbReference type="SAM" id="MobiDB-lite"/>
    </source>
</evidence>
<dbReference type="RefSeq" id="WP_116024344.1">
    <property type="nucleotide sequence ID" value="NZ_QTTT01000001.1"/>
</dbReference>
<name>A0A3D9SSP0_9ACTN</name>
<dbReference type="AlphaFoldDB" id="A0A3D9SSP0"/>
<keyword evidence="4" id="KW-1185">Reference proteome</keyword>
<dbReference type="InterPro" id="IPR011042">
    <property type="entry name" value="6-blade_b-propeller_TolB-like"/>
</dbReference>
<comment type="caution">
    <text evidence="3">The sequence shown here is derived from an EMBL/GenBank/DDBJ whole genome shotgun (WGS) entry which is preliminary data.</text>
</comment>
<dbReference type="PROSITE" id="PS51257">
    <property type="entry name" value="PROKAR_LIPOPROTEIN"/>
    <property type="match status" value="1"/>
</dbReference>
<evidence type="ECO:0000259" key="2">
    <source>
        <dbReference type="Pfam" id="PF07995"/>
    </source>
</evidence>